<evidence type="ECO:0000313" key="6">
    <source>
        <dbReference type="EMBL" id="RIJ30033.1"/>
    </source>
</evidence>
<dbReference type="SUPFAM" id="SSF46785">
    <property type="entry name" value="Winged helix' DNA-binding domain"/>
    <property type="match status" value="1"/>
</dbReference>
<dbReference type="PANTHER" id="PTHR24567">
    <property type="entry name" value="CRP FAMILY TRANSCRIPTIONAL REGULATORY PROTEIN"/>
    <property type="match status" value="1"/>
</dbReference>
<dbReference type="Gene3D" id="2.60.120.10">
    <property type="entry name" value="Jelly Rolls"/>
    <property type="match status" value="1"/>
</dbReference>
<evidence type="ECO:0000313" key="7">
    <source>
        <dbReference type="Proteomes" id="UP000266385"/>
    </source>
</evidence>
<dbReference type="SUPFAM" id="SSF51206">
    <property type="entry name" value="cAMP-binding domain-like"/>
    <property type="match status" value="1"/>
</dbReference>
<accession>A0A399RHP8</accession>
<dbReference type="InterPro" id="IPR012318">
    <property type="entry name" value="HTH_CRP"/>
</dbReference>
<proteinExistence type="predicted"/>
<comment type="caution">
    <text evidence="6">The sequence shown here is derived from an EMBL/GenBank/DDBJ whole genome shotgun (WGS) entry which is preliminary data.</text>
</comment>
<sequence length="260" mass="28951">MRRLMTLSGPDYVEPCEQADSCLAEKLRTLAPITEEQAGLMADLERNRNEARSGDVIVEAGAPCNDLFVLKKGWLISESFSSGGQRTIVRVHLPGDIIGSSQVPYAATPYRIIARSDAILCPFPRKNMSNLLERSPRLASLLLTIAMIESAEQEDRASVFRRNSAVAKLALFAQQTFGRLKLMNPLLRDSFHCPLNQTDIGDVVGMTSVHVSRTFSRLEEEGALKRHGSLIRLIDEDELSACSGYIDRYDQLDLSWIPEK</sequence>
<dbReference type="GO" id="GO:0003700">
    <property type="term" value="F:DNA-binding transcription factor activity"/>
    <property type="evidence" value="ECO:0007669"/>
    <property type="project" value="TreeGrafter"/>
</dbReference>
<feature type="domain" description="HTH crp-type" evidence="5">
    <location>
        <begin position="163"/>
        <end position="237"/>
    </location>
</feature>
<organism evidence="6 7">
    <name type="scientific">Henriciella mobilis</name>
    <dbReference type="NCBI Taxonomy" id="2305467"/>
    <lineage>
        <taxon>Bacteria</taxon>
        <taxon>Pseudomonadati</taxon>
        <taxon>Pseudomonadota</taxon>
        <taxon>Alphaproteobacteria</taxon>
        <taxon>Hyphomonadales</taxon>
        <taxon>Hyphomonadaceae</taxon>
        <taxon>Henriciella</taxon>
    </lineage>
</organism>
<dbReference type="Pfam" id="PF13545">
    <property type="entry name" value="HTH_Crp_2"/>
    <property type="match status" value="1"/>
</dbReference>
<evidence type="ECO:0000259" key="5">
    <source>
        <dbReference type="PROSITE" id="PS51063"/>
    </source>
</evidence>
<reference evidence="6 7" key="1">
    <citation type="submission" date="2018-08" db="EMBL/GenBank/DDBJ databases">
        <title>Henriciella mobilis sp. nov., isolated from seawater.</title>
        <authorList>
            <person name="Cheng H."/>
            <person name="Wu Y.-H."/>
            <person name="Xu X.-W."/>
            <person name="Guo L.-L."/>
        </authorList>
    </citation>
    <scope>NUCLEOTIDE SEQUENCE [LARGE SCALE GENOMIC DNA]</scope>
    <source>
        <strain evidence="6 7">JN25</strain>
    </source>
</reference>
<feature type="domain" description="Cyclic nucleotide-binding" evidence="4">
    <location>
        <begin position="29"/>
        <end position="109"/>
    </location>
</feature>
<dbReference type="InterPro" id="IPR000595">
    <property type="entry name" value="cNMP-bd_dom"/>
</dbReference>
<evidence type="ECO:0000256" key="1">
    <source>
        <dbReference type="ARBA" id="ARBA00023015"/>
    </source>
</evidence>
<dbReference type="PROSITE" id="PS50042">
    <property type="entry name" value="CNMP_BINDING_3"/>
    <property type="match status" value="1"/>
</dbReference>
<gene>
    <name evidence="6" type="ORF">D1223_05080</name>
</gene>
<keyword evidence="2" id="KW-0238">DNA-binding</keyword>
<dbReference type="InterPro" id="IPR036388">
    <property type="entry name" value="WH-like_DNA-bd_sf"/>
</dbReference>
<dbReference type="InterPro" id="IPR050397">
    <property type="entry name" value="Env_Response_Regulators"/>
</dbReference>
<name>A0A399RHP8_9PROT</name>
<evidence type="ECO:0000259" key="4">
    <source>
        <dbReference type="PROSITE" id="PS50042"/>
    </source>
</evidence>
<dbReference type="PANTHER" id="PTHR24567:SF68">
    <property type="entry name" value="DNA-BINDING TRANSCRIPTIONAL DUAL REGULATOR CRP"/>
    <property type="match status" value="1"/>
</dbReference>
<dbReference type="GO" id="GO:0005829">
    <property type="term" value="C:cytosol"/>
    <property type="evidence" value="ECO:0007669"/>
    <property type="project" value="TreeGrafter"/>
</dbReference>
<dbReference type="InterPro" id="IPR036390">
    <property type="entry name" value="WH_DNA-bd_sf"/>
</dbReference>
<dbReference type="PROSITE" id="PS51063">
    <property type="entry name" value="HTH_CRP_2"/>
    <property type="match status" value="1"/>
</dbReference>
<dbReference type="GO" id="GO:0003677">
    <property type="term" value="F:DNA binding"/>
    <property type="evidence" value="ECO:0007669"/>
    <property type="project" value="UniProtKB-KW"/>
</dbReference>
<protein>
    <submittedName>
        <fullName evidence="6">Crp/Fnr family transcriptional regulator</fullName>
    </submittedName>
</protein>
<dbReference type="Proteomes" id="UP000266385">
    <property type="component" value="Unassembled WGS sequence"/>
</dbReference>
<keyword evidence="1" id="KW-0805">Transcription regulation</keyword>
<dbReference type="AlphaFoldDB" id="A0A399RHP8"/>
<dbReference type="SMART" id="SM00419">
    <property type="entry name" value="HTH_CRP"/>
    <property type="match status" value="1"/>
</dbReference>
<dbReference type="EMBL" id="QWFX01000006">
    <property type="protein sequence ID" value="RIJ30033.1"/>
    <property type="molecule type" value="Genomic_DNA"/>
</dbReference>
<keyword evidence="7" id="KW-1185">Reference proteome</keyword>
<dbReference type="SMART" id="SM00100">
    <property type="entry name" value="cNMP"/>
    <property type="match status" value="1"/>
</dbReference>
<evidence type="ECO:0000256" key="3">
    <source>
        <dbReference type="ARBA" id="ARBA00023163"/>
    </source>
</evidence>
<evidence type="ECO:0000256" key="2">
    <source>
        <dbReference type="ARBA" id="ARBA00023125"/>
    </source>
</evidence>
<dbReference type="Gene3D" id="1.10.10.10">
    <property type="entry name" value="Winged helix-like DNA-binding domain superfamily/Winged helix DNA-binding domain"/>
    <property type="match status" value="1"/>
</dbReference>
<dbReference type="InterPro" id="IPR014710">
    <property type="entry name" value="RmlC-like_jellyroll"/>
</dbReference>
<dbReference type="InterPro" id="IPR018490">
    <property type="entry name" value="cNMP-bd_dom_sf"/>
</dbReference>
<keyword evidence="3" id="KW-0804">Transcription</keyword>
<dbReference type="CDD" id="cd00038">
    <property type="entry name" value="CAP_ED"/>
    <property type="match status" value="1"/>
</dbReference>
<dbReference type="Pfam" id="PF00027">
    <property type="entry name" value="cNMP_binding"/>
    <property type="match status" value="1"/>
</dbReference>